<proteinExistence type="predicted"/>
<evidence type="ECO:0000256" key="1">
    <source>
        <dbReference type="SAM" id="MobiDB-lite"/>
    </source>
</evidence>
<dbReference type="AlphaFoldDB" id="D5UHM5"/>
<evidence type="ECO:0000313" key="3">
    <source>
        <dbReference type="EMBL" id="ADG75346.1"/>
    </source>
</evidence>
<dbReference type="Proteomes" id="UP000000849">
    <property type="component" value="Chromosome"/>
</dbReference>
<feature type="domain" description="YdhG-like" evidence="2">
    <location>
        <begin position="51"/>
        <end position="141"/>
    </location>
</feature>
<dbReference type="EMBL" id="CP001964">
    <property type="protein sequence ID" value="ADG75346.1"/>
    <property type="molecule type" value="Genomic_DNA"/>
</dbReference>
<gene>
    <name evidence="3" type="ordered locus">Cfla_2458</name>
</gene>
<dbReference type="Pfam" id="PF08818">
    <property type="entry name" value="DUF1801"/>
    <property type="match status" value="1"/>
</dbReference>
<keyword evidence="4" id="KW-1185">Reference proteome</keyword>
<dbReference type="eggNOG" id="COG5646">
    <property type="taxonomic scope" value="Bacteria"/>
</dbReference>
<sequence length="144" mass="15581">MSGWGAAPRAPTSCRRCRAPAEGEDMSMSSKDEKNLAQVLDKIAELADPDRSTMQQVHDVIMAAAPGLKPRIWYGMPAYARSASTPALLTLRKDERLNLAITEKAAFRAAGGADGGLMPAAWYFETVDAATEKRITEIVRSVVD</sequence>
<dbReference type="STRING" id="446466.Cfla_2458"/>
<accession>D5UHM5</accession>
<dbReference type="KEGG" id="cfl:Cfla_2458"/>
<dbReference type="SUPFAM" id="SSF159888">
    <property type="entry name" value="YdhG-like"/>
    <property type="match status" value="1"/>
</dbReference>
<dbReference type="InterPro" id="IPR014922">
    <property type="entry name" value="YdhG-like"/>
</dbReference>
<name>D5UHM5_CELFN</name>
<evidence type="ECO:0000259" key="2">
    <source>
        <dbReference type="Pfam" id="PF08818"/>
    </source>
</evidence>
<reference evidence="3 4" key="1">
    <citation type="journal article" date="2010" name="Stand. Genomic Sci.">
        <title>Complete genome sequence of Cellulomonas flavigena type strain (134).</title>
        <authorList>
            <person name="Abt B."/>
            <person name="Foster B."/>
            <person name="Lapidus A."/>
            <person name="Clum A."/>
            <person name="Sun H."/>
            <person name="Pukall R."/>
            <person name="Lucas S."/>
            <person name="Glavina Del Rio T."/>
            <person name="Nolan M."/>
            <person name="Tice H."/>
            <person name="Cheng J.F."/>
            <person name="Pitluck S."/>
            <person name="Liolios K."/>
            <person name="Ivanova N."/>
            <person name="Mavromatis K."/>
            <person name="Ovchinnikova G."/>
            <person name="Pati A."/>
            <person name="Goodwin L."/>
            <person name="Chen A."/>
            <person name="Palaniappan K."/>
            <person name="Land M."/>
            <person name="Hauser L."/>
            <person name="Chang Y.J."/>
            <person name="Jeffries C.D."/>
            <person name="Rohde M."/>
            <person name="Goker M."/>
            <person name="Woyke T."/>
            <person name="Bristow J."/>
            <person name="Eisen J.A."/>
            <person name="Markowitz V."/>
            <person name="Hugenholtz P."/>
            <person name="Kyrpides N.C."/>
            <person name="Klenk H.P."/>
        </authorList>
    </citation>
    <scope>NUCLEOTIDE SEQUENCE [LARGE SCALE GENOMIC DNA]</scope>
    <source>
        <strain evidence="4">ATCC 482 / DSM 20109 / BCRC 11376 / JCM 18109 / NBRC 3775 / NCIMB 8073 / NRS 134</strain>
    </source>
</reference>
<dbReference type="HOGENOM" id="CLU_133756_0_0_11"/>
<organism evidence="3 4">
    <name type="scientific">Cellulomonas flavigena (strain ATCC 482 / DSM 20109 / BCRC 11376 / JCM 18109 / NBRC 3775 / NCIMB 8073 / NRS 134)</name>
    <dbReference type="NCBI Taxonomy" id="446466"/>
    <lineage>
        <taxon>Bacteria</taxon>
        <taxon>Bacillati</taxon>
        <taxon>Actinomycetota</taxon>
        <taxon>Actinomycetes</taxon>
        <taxon>Micrococcales</taxon>
        <taxon>Cellulomonadaceae</taxon>
        <taxon>Cellulomonas</taxon>
    </lineage>
</organism>
<evidence type="ECO:0000313" key="4">
    <source>
        <dbReference type="Proteomes" id="UP000000849"/>
    </source>
</evidence>
<protein>
    <recommendedName>
        <fullName evidence="2">YdhG-like domain-containing protein</fullName>
    </recommendedName>
</protein>
<feature type="region of interest" description="Disordered" evidence="1">
    <location>
        <begin position="1"/>
        <end position="32"/>
    </location>
</feature>